<accession>A0A7M7M6W8</accession>
<dbReference type="Pfam" id="PF03114">
    <property type="entry name" value="BAR"/>
    <property type="match status" value="1"/>
</dbReference>
<evidence type="ECO:0000256" key="2">
    <source>
        <dbReference type="PROSITE-ProRule" id="PRU00192"/>
    </source>
</evidence>
<evidence type="ECO:0008006" key="9">
    <source>
        <dbReference type="Google" id="ProtNLM"/>
    </source>
</evidence>
<keyword evidence="1 2" id="KW-0728">SH3 domain</keyword>
<dbReference type="FunCoup" id="A0A7M7M6W8">
    <property type="interactions" value="532"/>
</dbReference>
<dbReference type="KEGG" id="vde:111247418"/>
<feature type="coiled-coil region" evidence="3">
    <location>
        <begin position="165"/>
        <end position="214"/>
    </location>
</feature>
<dbReference type="PROSITE" id="PS51021">
    <property type="entry name" value="BAR"/>
    <property type="match status" value="1"/>
</dbReference>
<dbReference type="GO" id="GO:0005737">
    <property type="term" value="C:cytoplasm"/>
    <property type="evidence" value="ECO:0007669"/>
    <property type="project" value="InterPro"/>
</dbReference>
<dbReference type="SUPFAM" id="SSF50044">
    <property type="entry name" value="SH3-domain"/>
    <property type="match status" value="1"/>
</dbReference>
<dbReference type="InterPro" id="IPR036028">
    <property type="entry name" value="SH3-like_dom_sf"/>
</dbReference>
<feature type="domain" description="SH3" evidence="5">
    <location>
        <begin position="328"/>
        <end position="392"/>
    </location>
</feature>
<feature type="region of interest" description="Disordered" evidence="4">
    <location>
        <begin position="301"/>
        <end position="327"/>
    </location>
</feature>
<dbReference type="InParanoid" id="A0A7M7M6W8"/>
<evidence type="ECO:0000256" key="3">
    <source>
        <dbReference type="SAM" id="Coils"/>
    </source>
</evidence>
<evidence type="ECO:0000256" key="1">
    <source>
        <dbReference type="ARBA" id="ARBA00022443"/>
    </source>
</evidence>
<evidence type="ECO:0000259" key="5">
    <source>
        <dbReference type="PROSITE" id="PS50002"/>
    </source>
</evidence>
<dbReference type="RefSeq" id="XP_022654035.1">
    <property type="nucleotide sequence ID" value="XM_022798300.1"/>
</dbReference>
<dbReference type="Gene3D" id="2.30.30.40">
    <property type="entry name" value="SH3 Domains"/>
    <property type="match status" value="1"/>
</dbReference>
<dbReference type="SUPFAM" id="SSF103657">
    <property type="entry name" value="BAR/IMD domain-like"/>
    <property type="match status" value="1"/>
</dbReference>
<dbReference type="EnsemblMetazoa" id="XM_022798300">
    <property type="protein sequence ID" value="XP_022654035"/>
    <property type="gene ID" value="LOC111247418"/>
</dbReference>
<dbReference type="Proteomes" id="UP000594260">
    <property type="component" value="Unplaced"/>
</dbReference>
<sequence>MDSFSIRNLKGFASDAATALTRAVQYTEERLGTAGRTELDAHFESLAQRADDTKLWTERLLSKAEAVLEPNPNVRVEDYLFDKLEKKRERPNNLEALGQDMVNAGGAFGAGTPYGSALIKVGQAEKNLGGAERDFGRSVHTHFLQPLRRFLEGDMKTIIKERRILENKRLDLDAAKNRLRKARSADPQAPKANAQQIEKEIYQAEKEVELCQAEFDKQAEITRLLLEGISTTHANHVRCLSDFVEAQMALYAQCQRHMLDLQRELRALNMNVGCGGVNGEQAEAGGRVCAFQNVFEGQSGQAGQMGTHGSGQGPLRSTTGTERSNNNSSYRKAKVLYAYEALAGTELTVKQNEVLDVIDGPADLDPDFVVVRRVGSREWGKVPLAYLEILDDRINEKTTA</sequence>
<reference evidence="7" key="1">
    <citation type="submission" date="2021-01" db="UniProtKB">
        <authorList>
            <consortium name="EnsemblMetazoa"/>
        </authorList>
    </citation>
    <scope>IDENTIFICATION</scope>
</reference>
<dbReference type="OrthoDB" id="14167at2759"/>
<feature type="compositionally biased region" description="Polar residues" evidence="4">
    <location>
        <begin position="315"/>
        <end position="327"/>
    </location>
</feature>
<evidence type="ECO:0000259" key="6">
    <source>
        <dbReference type="PROSITE" id="PS51021"/>
    </source>
</evidence>
<dbReference type="AlphaFoldDB" id="A0A7M7M6W8"/>
<evidence type="ECO:0000313" key="8">
    <source>
        <dbReference type="Proteomes" id="UP000594260"/>
    </source>
</evidence>
<dbReference type="SMART" id="SM00721">
    <property type="entry name" value="BAR"/>
    <property type="match status" value="1"/>
</dbReference>
<dbReference type="SMART" id="SM00326">
    <property type="entry name" value="SH3"/>
    <property type="match status" value="1"/>
</dbReference>
<feature type="domain" description="BAR" evidence="6">
    <location>
        <begin position="28"/>
        <end position="274"/>
    </location>
</feature>
<evidence type="ECO:0000313" key="7">
    <source>
        <dbReference type="EnsemblMetazoa" id="XP_022654035"/>
    </source>
</evidence>
<keyword evidence="3" id="KW-0175">Coiled coil</keyword>
<dbReference type="GeneID" id="111247418"/>
<dbReference type="PROSITE" id="PS50002">
    <property type="entry name" value="SH3"/>
    <property type="match status" value="1"/>
</dbReference>
<name>A0A7M7M6W8_VARDE</name>
<dbReference type="InterPro" id="IPR027267">
    <property type="entry name" value="AH/BAR_dom_sf"/>
</dbReference>
<keyword evidence="8" id="KW-1185">Reference proteome</keyword>
<evidence type="ECO:0000256" key="4">
    <source>
        <dbReference type="SAM" id="MobiDB-lite"/>
    </source>
</evidence>
<protein>
    <recommendedName>
        <fullName evidence="9">Endophilin-B1</fullName>
    </recommendedName>
</protein>
<proteinExistence type="predicted"/>
<dbReference type="CTD" id="37218"/>
<dbReference type="InterPro" id="IPR004148">
    <property type="entry name" value="BAR_dom"/>
</dbReference>
<dbReference type="Gene3D" id="1.20.1270.60">
    <property type="entry name" value="Arfaptin homology (AH) domain/BAR domain"/>
    <property type="match status" value="1"/>
</dbReference>
<dbReference type="CDD" id="cd07594">
    <property type="entry name" value="BAR_Endophilin_B"/>
    <property type="match status" value="1"/>
</dbReference>
<dbReference type="InterPro" id="IPR001452">
    <property type="entry name" value="SH3_domain"/>
</dbReference>
<dbReference type="OMA" id="ARYYSTC"/>
<organism evidence="7 8">
    <name type="scientific">Varroa destructor</name>
    <name type="common">Honeybee mite</name>
    <dbReference type="NCBI Taxonomy" id="109461"/>
    <lineage>
        <taxon>Eukaryota</taxon>
        <taxon>Metazoa</taxon>
        <taxon>Ecdysozoa</taxon>
        <taxon>Arthropoda</taxon>
        <taxon>Chelicerata</taxon>
        <taxon>Arachnida</taxon>
        <taxon>Acari</taxon>
        <taxon>Parasitiformes</taxon>
        <taxon>Mesostigmata</taxon>
        <taxon>Gamasina</taxon>
        <taxon>Dermanyssoidea</taxon>
        <taxon>Varroidae</taxon>
        <taxon>Varroa</taxon>
    </lineage>
</organism>